<reference evidence="2 3" key="1">
    <citation type="journal article" date="2012" name="MBio">
        <title>De novo assembly of the Pneumocystis jirovecii genome from a single bronchoalveolar lavage fluid specimen from a patient.</title>
        <authorList>
            <person name="Cisse O.H."/>
            <person name="Pagni M."/>
            <person name="Hauser P.M."/>
        </authorList>
    </citation>
    <scope>NUCLEOTIDE SEQUENCE [LARGE SCALE GENOMIC DNA]</scope>
    <source>
        <strain evidence="2 3">SE8</strain>
    </source>
</reference>
<sequence>MNTNDDQQLKSLHSKDSITLRIAIQKKDTLIESMKTEISELQTRLEDIEYQNKQCLQEIQNQLSEVQEANVRLVEDNENYQILLSEKVFALNYSYLLLTR</sequence>
<dbReference type="EMBL" id="CAKM01000110">
    <property type="protein sequence ID" value="CCJ28697.1"/>
    <property type="molecule type" value="Genomic_DNA"/>
</dbReference>
<evidence type="ECO:0000313" key="3">
    <source>
        <dbReference type="Proteomes" id="UP000010422"/>
    </source>
</evidence>
<feature type="coiled-coil region" evidence="1">
    <location>
        <begin position="24"/>
        <end position="76"/>
    </location>
</feature>
<dbReference type="VEuPathDB" id="FungiDB:PNEJI1_003350"/>
<organism evidence="3">
    <name type="scientific">Pneumocystis jirovecii</name>
    <name type="common">Human pneumocystis pneumonia agent</name>
    <dbReference type="NCBI Taxonomy" id="42068"/>
    <lineage>
        <taxon>Eukaryota</taxon>
        <taxon>Fungi</taxon>
        <taxon>Dikarya</taxon>
        <taxon>Ascomycota</taxon>
        <taxon>Taphrinomycotina</taxon>
        <taxon>Pneumocystomycetes</taxon>
        <taxon>Pneumocystaceae</taxon>
        <taxon>Pneumocystis</taxon>
    </lineage>
</organism>
<dbReference type="Gene3D" id="1.20.5.1700">
    <property type="match status" value="1"/>
</dbReference>
<gene>
    <name evidence="2" type="ORF">PNEJI1_003350</name>
</gene>
<proteinExistence type="predicted"/>
<dbReference type="Proteomes" id="UP000010422">
    <property type="component" value="Unassembled WGS sequence"/>
</dbReference>
<protein>
    <submittedName>
        <fullName evidence="2">Uncharacterized protein</fullName>
    </submittedName>
</protein>
<dbReference type="InParanoid" id="L0P902"/>
<evidence type="ECO:0000256" key="1">
    <source>
        <dbReference type="SAM" id="Coils"/>
    </source>
</evidence>
<dbReference type="AlphaFoldDB" id="L0P902"/>
<name>L0P902_PNEJI</name>
<dbReference type="STRING" id="1209962.L0P902"/>
<keyword evidence="1" id="KW-0175">Coiled coil</keyword>
<comment type="caution">
    <text evidence="2">The sequence shown here is derived from an EMBL/GenBank/DDBJ whole genome shotgun (WGS) entry which is preliminary data.</text>
</comment>
<evidence type="ECO:0000313" key="2">
    <source>
        <dbReference type="EMBL" id="CCJ28697.1"/>
    </source>
</evidence>
<accession>L0P902</accession>